<organism evidence="7 8">
    <name type="scientific">Gallibacterium salpingitidis</name>
    <dbReference type="NCBI Taxonomy" id="505341"/>
    <lineage>
        <taxon>Bacteria</taxon>
        <taxon>Pseudomonadati</taxon>
        <taxon>Pseudomonadota</taxon>
        <taxon>Gammaproteobacteria</taxon>
        <taxon>Pasteurellales</taxon>
        <taxon>Pasteurellaceae</taxon>
        <taxon>Gallibacterium</taxon>
    </lineage>
</organism>
<dbReference type="Pfam" id="PF05658">
    <property type="entry name" value="YadA_head"/>
    <property type="match status" value="11"/>
</dbReference>
<feature type="domain" description="Trimeric autotransporter adhesin YadA-like head" evidence="5">
    <location>
        <begin position="541"/>
        <end position="564"/>
    </location>
</feature>
<dbReference type="Pfam" id="PF05662">
    <property type="entry name" value="YadA_stalk"/>
    <property type="match status" value="8"/>
</dbReference>
<proteinExistence type="predicted"/>
<feature type="non-terminal residue" evidence="7">
    <location>
        <position position="4133"/>
    </location>
</feature>
<feature type="domain" description="Trimeric autotransporter adhesin YadA-like stalk" evidence="6">
    <location>
        <begin position="1145"/>
        <end position="1185"/>
    </location>
</feature>
<dbReference type="GO" id="GO:0005615">
    <property type="term" value="C:extracellular space"/>
    <property type="evidence" value="ECO:0007669"/>
    <property type="project" value="TreeGrafter"/>
</dbReference>
<feature type="domain" description="Trimeric autotransporter adhesin YadA-like stalk" evidence="6">
    <location>
        <begin position="4065"/>
        <end position="4104"/>
    </location>
</feature>
<accession>A0A1A7NSC2</accession>
<protein>
    <submittedName>
        <fullName evidence="7">Uncharacterized protein</fullName>
    </submittedName>
</protein>
<feature type="domain" description="Trimeric autotransporter adhesin YadA-like stalk" evidence="6">
    <location>
        <begin position="1788"/>
        <end position="1828"/>
    </location>
</feature>
<evidence type="ECO:0000313" key="8">
    <source>
        <dbReference type="Proteomes" id="UP000092649"/>
    </source>
</evidence>
<keyword evidence="8" id="KW-1185">Reference proteome</keyword>
<dbReference type="InterPro" id="IPR008635">
    <property type="entry name" value="Coiled_stalk_dom"/>
</dbReference>
<feature type="domain" description="Trimeric autotransporter adhesin YadA-like head" evidence="5">
    <location>
        <begin position="1602"/>
        <end position="1626"/>
    </location>
</feature>
<dbReference type="GO" id="GO:0019867">
    <property type="term" value="C:outer membrane"/>
    <property type="evidence" value="ECO:0007669"/>
    <property type="project" value="InterPro"/>
</dbReference>
<feature type="domain" description="Trimeric autotransporter adhesin YadA-like head" evidence="5">
    <location>
        <begin position="286"/>
        <end position="312"/>
    </location>
</feature>
<dbReference type="Gene3D" id="3.30.1300.30">
    <property type="entry name" value="GSPII I/J protein-like"/>
    <property type="match status" value="1"/>
</dbReference>
<dbReference type="SUPFAM" id="SSF101967">
    <property type="entry name" value="Adhesin YadA, collagen-binding domain"/>
    <property type="match status" value="6"/>
</dbReference>
<dbReference type="Proteomes" id="UP000092649">
    <property type="component" value="Unassembled WGS sequence"/>
</dbReference>
<dbReference type="Gene3D" id="2.150.10.10">
    <property type="entry name" value="Serralysin-like metalloprotease, C-terminal"/>
    <property type="match status" value="9"/>
</dbReference>
<sequence>MAVAWLIVAGTIAPWADAAVSVDLGGYKIYGNTGSDGGWECTGTNTVNLTIRTKESDNSTDGDDAICNNVSGAVAVGVEAYAANLATVVGSWAAASAEGAVAIGNGAKSRSANSVVIGRNASADSNALQAVVIGLDASAAGDGGLANEENGMIAIGKGARARGNQATVVGSTAAARRQATAVGNDVFALGGSSIAIGNDDIVSKTYQDKLPTDTIQTIYAKLWASEGTGDMNAPLISYGDAQTSGSFYYKYISEQKKDGTVSDKRMFSPTFAAGLGSIAIGSRTVAGGELSTSVGSLSFALADRSTAVGLRAFVAGPGTINGAKFDGAVGATAIGENSRVFAANSVAIGNNAEASHTGAYAYGYNAKAVGMGSIALGYSTVAGARINQTQYQNLLNTTSYLHGLEIIKADGTTNASNVTTFNSGVNALINGGTINRVTVAGIQAGFTDNVLFEQKGTDGKEIRDGNEYLEVGGKKIYNLQLGDGDGIEVNGNDYSANNGIAIGRYSFSLRENSITMGYGTISDAKSGIALGSYAQISSGAINSAALGVNAYVTGANALALGYSSKALGASSSAIGVGSKASGINSIAFGLAAQATGSGSMAFGNLAQSSLENSMALGYQSRTDYTTVDAGDKPTGATWDALTYEERNKYLSDFNKYAWMPDGKDSIYYISNTKAGIISVGQKLNERRITNLAPGALGTDAVNVDQLKSVYYQLQADLNKSNQQNSLHYLSVSDKGQNANLETQMNLVENYQDYVTKKSMYLSYVARKKLNNENFSQSAMDEMKADIIKMETDNPTFKNTATGLAAFNLDGSSFSSSDSISTVLNNLTNAKDGDLGRTPPGTADIEAERQASNYDNNKAIAEDSIAIGYRASTGNSATGGITVGTKAAVTGAGGVALGQEANSAAQNAIAVGNKANATGAYSIAIGTEHLNLKTRTEGWGAIAIGTKMYAKGGNSIALGVNSKALASKSIVIGSDNNKDVTDDTTTAEFSVVIGNNLTVTGNQSIAIGYKHTVAGNNSGAFGDPDTVNYDNSYVIGNNSTIGASTTTGTETGSFVMGNNANVTADNVFVLGNNITSANLANSVYLGSGSAQVGATNSRALGIAYTPTLFGITYDGGTDAGHATTFAGNNPTSIVTIGNDSTSRLLQGVAAGTISATSTDAINGSQIYPLYSAFNTGLSLKGNFNSAGAMTTYQSMDMKFDLVSGDSAKWWSNGTGSTRYLGNNLSTYIDGTNKQVLIGMRKDPTFESMILRNPEDTTSANGIKFAATANTVTLKQVLSTGADVASGTTNTVKLTNLTNAAINDTSSDAVTGAQLNAIKNIIGGNDYTVTNGIVSAPAVSNGTGGVANTGKSTIDAAIKASQEKVIAKTSQNELVTVTVANEKTADGANQYEVGLNVTNLAKELAKPENGGFANVNLSNITVDGKKAVSSLVSAAAKDSYTSVTTADDAKAGTRTFTIGTNVATTITDEATATTTGNASKVASAQAVYGAVSGAKSDVNLTTDDATILSLTGDKTAGLGSDTFTLTFSKAKLLEALKGNGALDDTFVKVDGSNLPTYSSAASADNSVWNTWRTKLGIGDGVNWFNVNNSTDKTALNYDKTNSGAKGENSVAIGKNVKASGGNTVAIGTDIIATFNGAGGDTAKNASAVLIGYQAGGFVEGSKFGIGDVLIGSGTLGSAEDSVITPSVAIGTRADASGAGATAIGSGAKAQVGKSLALGQGATVATGSLAGSIALGVTSKVTGTVVNGTTAADYLIAGAKDSNGTAITTVAGQDASNAILSVGGGSIKYRQIQNVAPGQVSATSTDAINGSQLYYTNKAVTTLAEKIGDGPINGVDGAIGSKGDPGTPGKDGQPGVPGQAGKDGLNGESLANKVQGLRDGMAGTVVYTDAETGERVLVENGEYYKASTAGALVKANNGLWYLSDRVNSDGTLVDPEDDTGLTLAELAKDKAGSKYDDKSKIMLSAVNSTGDTNNTTTPITLAHIASALGFKSADYTGGLAAADTTYNKVGVYNATTPADSTGLYALKGAALDKAVTLADLQALGLTGLVFGADNSVNDATKAQRVALGGTFNILGDGSSKEADHVGENQYIDTKVTAEGVRITLNENVIKKLDGALTQGNLDTKADRDAENITPADAKLWSGKLEGITYTGDNSSTTAEKKLGTSVAVTGTGDATDSTSANNIVVTVSDEKADPSKTETPNAKLLIQLAKQLTGIESIASGSEDEDAKLTFIKAKNANDEGTAYDDTKPVILANDAVMTGLADGKIAEDSKDAVTGGQLHALSTTVDGKADKTDLTDLGNKTIKLTGDDVETSEVDNSKAISSNPVFKITGNDDITTAATVDGISLSLNKITDLSAAGASTSTLPVTSKAVYDALTAAKPTINGDSYINVDKTAGENGAGDTFNLTFNETAFANNYVTKSTNIYNNGTINANIANTANGGDYFTITDAGHVGYKTETVFIDPANEELGTRTSYVEDSTTSTQPATKIIQLTKGFNLKGDGYVNAYWDPTSLTTPDTLPTLIFEATGAVKDFMEIVRSSGTVPSGQLKYKANASSSPVVSVDAASVGLDFRGEYSPTTTNRNVKISISDQPNFAGVVNFSLDSDLISTTSISSRNTRDVSTDNTANAIIKKQEVKLEFKNGQAGSDLASTKEGTLVLNNRIFDGIKAGKIADNSLNAINGSQLNDLAVTQLGLKVNEAGTGFAPLSFNQVGNNDARNNVKAVIDDLINATSAGIQFNGDTSVTGHATTSVALGSALSVTHAKANAPIVETVSGADNNYRGDNLRVKSDATGVTLGLSEKPVFSELTIGAATTADKANGVTLTATPAVAAAEPNPAKPATLTLAGATPTDKVKLAGLADGTEASDAATVGQLNASIQSISFTATQGTTVVYTLEDGTRVYKEADGFYKAADTSKPYSDSNKTKLTETEKVILSSVGSDGQTVTPITLANIASALGIEADKYKTAALTAETVAKSTSKVSDLIGTTDGTAASGLYALKGADLNKAVTLADLQALGLTGLVFADNAGNTLRRALGTTLNIVGKVDATTGAAVDVSDDAKNYSGDNLATVVNTDNKQIRIQMLKLPHFEGIVLNGKNGDDGTDGKDGFIGVNENGEVVVINGVNGKDGKKGDNGLDGANGSKVLTEDDITGDTATVKLSYKTTDGKGFKADTTDKDDTKASEVTLKTGLDFQNGTNTTAEIGKDGIVKYNLNPVLNNITSIGGGTTGGARITFNNGAAADDDKTPYDDTKPSISMNGARVTDVAAGVDGTDAVNKDQLDAIAEKILGTPIAGKNGKDGINGVDGYGYDGENGVGVPGAQGIPGVPGQQGLVGPAGKDGTGGTTIINKVQALRDGVAGTVVYTDKDGNRVLVENGKYYSANTVTGYQKAADGLWYTEAGLDENGKPNGEEQGLTLADLAKKKDANFDPTDEEGNVAKSDVMLSAVNPDGSTVNSPTTLANIASALGIDPTGNTAGDPHMLNSQAISADVAKKLMNGYTDANSKKQSGLLELNGNALNKATTLADLQAVAQAGIGFLGNQAEAVGLIHRPLGSLLKIQGSSSATWTTANAANYSADNLITHRDSTDTSILRIEMKKTPGFNGIVLNGKDGKPGEKGDDAYITVDSDGNVVVINGTNGTNGKDGSAVTPSDNNKVVTKGDLTGDSATVKLAYKANGAGYTYTDDKGQSQTVSKPEVSLDTGLDFRNGDNTTATVDKDGKVTISVNKDLTDMNSATFTKTEGTEPNTKTSTTKIDGDGITITSKEPGKDEVTVKLTKDGLDNGGNTIKNVAGPENDTDAANKKYVDDAVKGVQGDVDDVKEDITDINKTIDKGLNVATETIDKDGKIVKSTEKLALGDTVKVKAGANVQVSEVKKDTDGTFSYTINVNGIPMSYINSDGETLAKIGDKFYVVKDNGEIDQTKTNTTIAGMKVVNPTEPDKGLTVDNVAAGKVAEGSKQAVNGGQIANILGVKSIDENGKVIDKDGKEGIGGTGKNTVSEAIQEVAKRASVEVANDDGNLTVVKDTSNSDKTIYKVNLSDNLKLKQITIGGNVTMSSSTDDDGTNVLNVGTEKNPTRVRGVADGVNDTDAVNVGQLKRVAANTTQEINKVNKRVDNLTKESRGGIAGAMATAGLVQTTQPGRATVS</sequence>
<dbReference type="InterPro" id="IPR045584">
    <property type="entry name" value="Pilin-like"/>
</dbReference>
<evidence type="ECO:0000256" key="2">
    <source>
        <dbReference type="ARBA" id="ARBA00022927"/>
    </source>
</evidence>
<evidence type="ECO:0000313" key="7">
    <source>
        <dbReference type="EMBL" id="OBW92406.1"/>
    </source>
</evidence>
<feature type="domain" description="Trimeric autotransporter adhesin YadA-like head" evidence="5">
    <location>
        <begin position="95"/>
        <end position="121"/>
    </location>
</feature>
<dbReference type="CDD" id="cd12820">
    <property type="entry name" value="LbR_YadA-like"/>
    <property type="match status" value="3"/>
</dbReference>
<name>A0A1A7NSC2_9PAST</name>
<dbReference type="InterPro" id="IPR011049">
    <property type="entry name" value="Serralysin-like_metalloprot_C"/>
</dbReference>
<evidence type="ECO:0000256" key="4">
    <source>
        <dbReference type="SAM" id="MobiDB-lite"/>
    </source>
</evidence>
<gene>
    <name evidence="7" type="ORF">QS62_09030</name>
</gene>
<feature type="domain" description="Trimeric autotransporter adhesin YadA-like stalk" evidence="6">
    <location>
        <begin position="687"/>
        <end position="724"/>
    </location>
</feature>
<feature type="domain" description="Trimeric autotransporter adhesin YadA-like head" evidence="5">
    <location>
        <begin position="1684"/>
        <end position="1705"/>
    </location>
</feature>
<feature type="coiled-coil region" evidence="3">
    <location>
        <begin position="4080"/>
        <end position="4107"/>
    </location>
</feature>
<feature type="domain" description="Trimeric autotransporter adhesin YadA-like stalk" evidence="6">
    <location>
        <begin position="1291"/>
        <end position="1333"/>
    </location>
</feature>
<dbReference type="InterPro" id="IPR008640">
    <property type="entry name" value="Adhesin_Head_dom"/>
</dbReference>
<evidence type="ECO:0000259" key="6">
    <source>
        <dbReference type="Pfam" id="PF05662"/>
    </source>
</evidence>
<feature type="domain" description="Trimeric autotransporter adhesin YadA-like head" evidence="5">
    <location>
        <begin position="949"/>
        <end position="974"/>
    </location>
</feature>
<feature type="domain" description="Trimeric autotransporter adhesin YadA-like head" evidence="5">
    <location>
        <begin position="566"/>
        <end position="589"/>
    </location>
</feature>
<dbReference type="GO" id="GO:0031012">
    <property type="term" value="C:extracellular matrix"/>
    <property type="evidence" value="ECO:0007669"/>
    <property type="project" value="TreeGrafter"/>
</dbReference>
<feature type="domain" description="Trimeric autotransporter adhesin YadA-like head" evidence="5">
    <location>
        <begin position="329"/>
        <end position="352"/>
    </location>
</feature>
<feature type="domain" description="Trimeric autotransporter adhesin YadA-like head" evidence="5">
    <location>
        <begin position="904"/>
        <end position="926"/>
    </location>
</feature>
<feature type="region of interest" description="Disordered" evidence="4">
    <location>
        <begin position="1834"/>
        <end position="1865"/>
    </location>
</feature>
<evidence type="ECO:0000256" key="1">
    <source>
        <dbReference type="ARBA" id="ARBA00022448"/>
    </source>
</evidence>
<keyword evidence="2" id="KW-0653">Protein transport</keyword>
<evidence type="ECO:0000259" key="5">
    <source>
        <dbReference type="Pfam" id="PF05658"/>
    </source>
</evidence>
<dbReference type="PANTHER" id="PTHR24023:SF1082">
    <property type="entry name" value="COLLAGEN TRIPLE HELIX REPEAT"/>
    <property type="match status" value="1"/>
</dbReference>
<comment type="caution">
    <text evidence="7">The sequence shown here is derived from an EMBL/GenBank/DDBJ whole genome shotgun (WGS) entry which is preliminary data.</text>
</comment>
<feature type="domain" description="Trimeric autotransporter adhesin YadA-like stalk" evidence="6">
    <location>
        <begin position="2849"/>
        <end position="2886"/>
    </location>
</feature>
<evidence type="ECO:0000256" key="3">
    <source>
        <dbReference type="SAM" id="Coils"/>
    </source>
</evidence>
<feature type="domain" description="Trimeric autotransporter adhesin YadA-like head" evidence="5">
    <location>
        <begin position="357"/>
        <end position="379"/>
    </location>
</feature>
<dbReference type="PANTHER" id="PTHR24023">
    <property type="entry name" value="COLLAGEN ALPHA"/>
    <property type="match status" value="1"/>
</dbReference>
<dbReference type="EMBL" id="JTJL01000049">
    <property type="protein sequence ID" value="OBW92406.1"/>
    <property type="molecule type" value="Genomic_DNA"/>
</dbReference>
<feature type="domain" description="Trimeric autotransporter adhesin YadA-like head" evidence="5">
    <location>
        <begin position="594"/>
        <end position="620"/>
    </location>
</feature>
<keyword evidence="1" id="KW-0813">Transport</keyword>
<feature type="domain" description="Trimeric autotransporter adhesin YadA-like stalk" evidence="6">
    <location>
        <begin position="2256"/>
        <end position="2291"/>
    </location>
</feature>
<dbReference type="Gene3D" id="1.20.5.320">
    <property type="entry name" value="6-Phosphogluconate Dehydrogenase, domain 3"/>
    <property type="match status" value="1"/>
</dbReference>
<dbReference type="InterPro" id="IPR050149">
    <property type="entry name" value="Collagen_superfamily"/>
</dbReference>
<feature type="domain" description="Trimeric autotransporter adhesin YadA-like stalk" evidence="6">
    <location>
        <begin position="3251"/>
        <end position="3279"/>
    </location>
</feature>
<dbReference type="SUPFAM" id="SSF54523">
    <property type="entry name" value="Pili subunits"/>
    <property type="match status" value="1"/>
</dbReference>
<reference evidence="7 8" key="1">
    <citation type="submission" date="2014-11" db="EMBL/GenBank/DDBJ databases">
        <title>Pan-genome of Gallibacterium spp.</title>
        <authorList>
            <person name="Kudirkiene E."/>
            <person name="Bojesen A.M."/>
        </authorList>
    </citation>
    <scope>NUCLEOTIDE SEQUENCE [LARGE SCALE GENOMIC DNA]</scope>
    <source>
        <strain evidence="7 8">F150</strain>
    </source>
</reference>
<keyword evidence="3" id="KW-0175">Coiled coil</keyword>
<dbReference type="Gene3D" id="1.20.5.170">
    <property type="match status" value="3"/>
</dbReference>
<dbReference type="GO" id="GO:0015031">
    <property type="term" value="P:protein transport"/>
    <property type="evidence" value="ECO:0007669"/>
    <property type="project" value="UniProtKB-KW"/>
</dbReference>